<protein>
    <submittedName>
        <fullName evidence="1">Uncharacterized protein</fullName>
    </submittedName>
</protein>
<reference evidence="1 2" key="1">
    <citation type="journal article" date="2016" name="Nat. Commun.">
        <title>Thousands of microbial genomes shed light on interconnected biogeochemical processes in an aquifer system.</title>
        <authorList>
            <person name="Anantharaman K."/>
            <person name="Brown C.T."/>
            <person name="Hug L.A."/>
            <person name="Sharon I."/>
            <person name="Castelle C.J."/>
            <person name="Probst A.J."/>
            <person name="Thomas B.C."/>
            <person name="Singh A."/>
            <person name="Wilkins M.J."/>
            <person name="Karaoz U."/>
            <person name="Brodie E.L."/>
            <person name="Williams K.H."/>
            <person name="Hubbard S.S."/>
            <person name="Banfield J.F."/>
        </authorList>
    </citation>
    <scope>NUCLEOTIDE SEQUENCE [LARGE SCALE GENOMIC DNA]</scope>
</reference>
<gene>
    <name evidence="1" type="ORF">A2936_03915</name>
</gene>
<dbReference type="Proteomes" id="UP000176846">
    <property type="component" value="Unassembled WGS sequence"/>
</dbReference>
<organism evidence="1 2">
    <name type="scientific">Candidatus Uhrbacteria bacterium RIFCSPLOWO2_01_FULL_47_25</name>
    <dbReference type="NCBI Taxonomy" id="1802402"/>
    <lineage>
        <taxon>Bacteria</taxon>
        <taxon>Candidatus Uhriibacteriota</taxon>
    </lineage>
</organism>
<comment type="caution">
    <text evidence="1">The sequence shown here is derived from an EMBL/GenBank/DDBJ whole genome shotgun (WGS) entry which is preliminary data.</text>
</comment>
<proteinExistence type="predicted"/>
<sequence>MEESKARVYLCSYERLYRPTATWRERLLFWVGAKWVLCEIENEPIVAPNLKAAIRTLDSLLRSRKKWGWNTRRVSLNVGGKWLTRSEAIMRTYSNINAILERE</sequence>
<accession>A0A1F7UWQ1</accession>
<dbReference type="EMBL" id="MGEK01000012">
    <property type="protein sequence ID" value="OGL82705.1"/>
    <property type="molecule type" value="Genomic_DNA"/>
</dbReference>
<dbReference type="AlphaFoldDB" id="A0A1F7UWQ1"/>
<evidence type="ECO:0000313" key="2">
    <source>
        <dbReference type="Proteomes" id="UP000176846"/>
    </source>
</evidence>
<name>A0A1F7UWQ1_9BACT</name>
<evidence type="ECO:0000313" key="1">
    <source>
        <dbReference type="EMBL" id="OGL82705.1"/>
    </source>
</evidence>